<protein>
    <submittedName>
        <fullName evidence="1">Uncharacterized protein</fullName>
    </submittedName>
</protein>
<dbReference type="GeneID" id="34565061"/>
<dbReference type="EMBL" id="MJBS01000137">
    <property type="protein sequence ID" value="OHE92779.1"/>
    <property type="molecule type" value="Genomic_DNA"/>
</dbReference>
<evidence type="ECO:0000313" key="2">
    <source>
        <dbReference type="Proteomes" id="UP000176998"/>
    </source>
</evidence>
<keyword evidence="2" id="KW-1185">Reference proteome</keyword>
<proteinExistence type="predicted"/>
<sequence length="35" mass="4380">MDQRRAGNIGPRWHRYRPQARELDQEQWPDQVFLE</sequence>
<accession>A0A1G4AUC7</accession>
<comment type="caution">
    <text evidence="1">The sequence shown here is derived from an EMBL/GenBank/DDBJ whole genome shotgun (WGS) entry which is preliminary data.</text>
</comment>
<name>A0A1G4AUC7_9PEZI</name>
<dbReference type="AlphaFoldDB" id="A0A1G4AUC7"/>
<dbReference type="RefSeq" id="XP_022469947.1">
    <property type="nucleotide sequence ID" value="XM_022623551.1"/>
</dbReference>
<reference evidence="1 2" key="1">
    <citation type="submission" date="2016-09" db="EMBL/GenBank/DDBJ databases">
        <authorList>
            <person name="Capua I."/>
            <person name="De Benedictis P."/>
            <person name="Joannis T."/>
            <person name="Lombin L.H."/>
            <person name="Cattoli G."/>
        </authorList>
    </citation>
    <scope>NUCLEOTIDE SEQUENCE [LARGE SCALE GENOMIC DNA]</scope>
    <source>
        <strain evidence="1 2">IMI 309357</strain>
    </source>
</reference>
<gene>
    <name evidence="1" type="ORF">CORC01_11929</name>
</gene>
<organism evidence="1 2">
    <name type="scientific">Colletotrichum orchidophilum</name>
    <dbReference type="NCBI Taxonomy" id="1209926"/>
    <lineage>
        <taxon>Eukaryota</taxon>
        <taxon>Fungi</taxon>
        <taxon>Dikarya</taxon>
        <taxon>Ascomycota</taxon>
        <taxon>Pezizomycotina</taxon>
        <taxon>Sordariomycetes</taxon>
        <taxon>Hypocreomycetidae</taxon>
        <taxon>Glomerellales</taxon>
        <taxon>Glomerellaceae</taxon>
        <taxon>Colletotrichum</taxon>
    </lineage>
</organism>
<evidence type="ECO:0000313" key="1">
    <source>
        <dbReference type="EMBL" id="OHE92779.1"/>
    </source>
</evidence>
<dbReference type="Proteomes" id="UP000176998">
    <property type="component" value="Unassembled WGS sequence"/>
</dbReference>